<protein>
    <submittedName>
        <fullName evidence="1">Uncharacterized protein</fullName>
    </submittedName>
</protein>
<accession>A0ACB9VEK7</accession>
<organism evidence="1 2">
    <name type="scientific">Ovis ammon polii x Ovis aries</name>
    <dbReference type="NCBI Taxonomy" id="2918886"/>
    <lineage>
        <taxon>Eukaryota</taxon>
        <taxon>Metazoa</taxon>
        <taxon>Chordata</taxon>
        <taxon>Craniata</taxon>
        <taxon>Vertebrata</taxon>
        <taxon>Euteleostomi</taxon>
        <taxon>Mammalia</taxon>
        <taxon>Eutheria</taxon>
        <taxon>Laurasiatheria</taxon>
        <taxon>Artiodactyla</taxon>
        <taxon>Ruminantia</taxon>
        <taxon>Pecora</taxon>
        <taxon>Bovidae</taxon>
        <taxon>Caprinae</taxon>
        <taxon>Ovis</taxon>
    </lineage>
</organism>
<gene>
    <name evidence="1" type="ORF">MJG53_002681</name>
</gene>
<dbReference type="Proteomes" id="UP001057279">
    <property type="component" value="Linkage Group LG02"/>
</dbReference>
<evidence type="ECO:0000313" key="1">
    <source>
        <dbReference type="EMBL" id="KAI4588273.1"/>
    </source>
</evidence>
<sequence>MAWRGWPVSWLWVASCGLLLLVFVLLLSPRSCRARRTLRGLFMARSKQLLFRIGYSLYTRTRLGYLFYRQQLRRARNRYPKGHSRTQPRLFNGVKVLPIPVLSDNYSYLIIDTQARLAVAVDPSDPQAVQASIEKEGVNLVAILCTHKHWDHSGGNRDLSRRHQDCRVYGSPQDNIPYLTHPLCHQDVVSVGRLQIRALATPGHTQGHLVYLLDGEPYEGPSCLFSGDLLFLSGCGRTFEGTAETMLSSLDTVLGLGDDTLLWPGHEYAEENLGFAGVVEPENLARERKMQWVQRQRMERKSTLVKPFIWPFAVGQRHRLVISHLPLAPSWQEQGVYTAESRNQKSRSGQLSTYLSWKLEVVEQQSQEFIKFHILPMEQKTSLLKQDDQLAMTRMVKEGEQALGSQTIQVGHQQVEVFIVEQTVHSEQGIPVSCQFYLLSDGHLAKRIQVGSPGCCMITKVPVLREEDDIEPRPAFKKKPLVWEEDLELYSRFLDRKEELRISHNSYLRQHPEAQALISDFLLFLLLRQPVDVVTFAAEYFGPFAKRRPPTPALRSSNRPSPFRELEPERSEA</sequence>
<dbReference type="EMBL" id="CM043027">
    <property type="protein sequence ID" value="KAI4588273.1"/>
    <property type="molecule type" value="Genomic_DNA"/>
</dbReference>
<evidence type="ECO:0000313" key="2">
    <source>
        <dbReference type="Proteomes" id="UP001057279"/>
    </source>
</evidence>
<reference evidence="1" key="1">
    <citation type="submission" date="2022-03" db="EMBL/GenBank/DDBJ databases">
        <title>Genomic analyses of argali, domestic sheep and their hybrids provide insights into chromosomal evolution, heterosis and genetic basis of agronomic traits.</title>
        <authorList>
            <person name="Li M."/>
        </authorList>
    </citation>
    <scope>NUCLEOTIDE SEQUENCE</scope>
    <source>
        <strain evidence="1">F1 hybrid</strain>
    </source>
</reference>
<keyword evidence="2" id="KW-1185">Reference proteome</keyword>
<name>A0ACB9VEK7_9CETA</name>
<comment type="caution">
    <text evidence="1">The sequence shown here is derived from an EMBL/GenBank/DDBJ whole genome shotgun (WGS) entry which is preliminary data.</text>
</comment>
<proteinExistence type="predicted"/>